<comment type="caution">
    <text evidence="3">The sequence shown here is derived from an EMBL/GenBank/DDBJ whole genome shotgun (WGS) entry which is preliminary data.</text>
</comment>
<dbReference type="Pfam" id="PF04892">
    <property type="entry name" value="VanZ"/>
    <property type="match status" value="1"/>
</dbReference>
<dbReference type="EMBL" id="BPQH01000010">
    <property type="protein sequence ID" value="GJD50678.1"/>
    <property type="molecule type" value="Genomic_DNA"/>
</dbReference>
<keyword evidence="1" id="KW-0812">Transmembrane</keyword>
<keyword evidence="1" id="KW-0472">Membrane</keyword>
<feature type="transmembrane region" description="Helical" evidence="1">
    <location>
        <begin position="43"/>
        <end position="62"/>
    </location>
</feature>
<protein>
    <recommendedName>
        <fullName evidence="2">VanZ-like domain-containing protein</fullName>
    </recommendedName>
</protein>
<feature type="transmembrane region" description="Helical" evidence="1">
    <location>
        <begin position="12"/>
        <end position="31"/>
    </location>
</feature>
<sequence length="134" mass="14068">MTSPFRHALLRAARALGPLCVLALVWLSWIPRDWEVRTGAAGQVEHLVAYMGTAALLALGFGRAPPWRLGAALVALAAILEIGQIWVPGRTSQVIDFVSSAAGALIGLALGRILLARLAPGTAASRAAPTVRDR</sequence>
<dbReference type="Proteomes" id="UP001055167">
    <property type="component" value="Unassembled WGS sequence"/>
</dbReference>
<keyword evidence="4" id="KW-1185">Reference proteome</keyword>
<keyword evidence="1" id="KW-1133">Transmembrane helix</keyword>
<reference evidence="3" key="1">
    <citation type="journal article" date="2021" name="Front. Microbiol.">
        <title>Comprehensive Comparative Genomics and Phenotyping of Methylobacterium Species.</title>
        <authorList>
            <person name="Alessa O."/>
            <person name="Ogura Y."/>
            <person name="Fujitani Y."/>
            <person name="Takami H."/>
            <person name="Hayashi T."/>
            <person name="Sahin N."/>
            <person name="Tani A."/>
        </authorList>
    </citation>
    <scope>NUCLEOTIDE SEQUENCE</scope>
    <source>
        <strain evidence="3">KCTC 52305</strain>
    </source>
</reference>
<reference evidence="3" key="2">
    <citation type="submission" date="2021-08" db="EMBL/GenBank/DDBJ databases">
        <authorList>
            <person name="Tani A."/>
            <person name="Ola A."/>
            <person name="Ogura Y."/>
            <person name="Katsura K."/>
            <person name="Hayashi T."/>
        </authorList>
    </citation>
    <scope>NUCLEOTIDE SEQUENCE</scope>
    <source>
        <strain evidence="3">KCTC 52305</strain>
    </source>
</reference>
<accession>A0ABQ4QZ45</accession>
<feature type="transmembrane region" description="Helical" evidence="1">
    <location>
        <begin position="93"/>
        <end position="115"/>
    </location>
</feature>
<dbReference type="RefSeq" id="WP_128560811.1">
    <property type="nucleotide sequence ID" value="NZ_BPQH01000010.1"/>
</dbReference>
<evidence type="ECO:0000313" key="4">
    <source>
        <dbReference type="Proteomes" id="UP001055167"/>
    </source>
</evidence>
<name>A0ABQ4QZ45_9HYPH</name>
<evidence type="ECO:0000259" key="2">
    <source>
        <dbReference type="Pfam" id="PF04892"/>
    </source>
</evidence>
<proteinExistence type="predicted"/>
<evidence type="ECO:0000313" key="3">
    <source>
        <dbReference type="EMBL" id="GJD50678.1"/>
    </source>
</evidence>
<feature type="domain" description="VanZ-like" evidence="2">
    <location>
        <begin position="41"/>
        <end position="114"/>
    </location>
</feature>
<dbReference type="InterPro" id="IPR006976">
    <property type="entry name" value="VanZ-like"/>
</dbReference>
<gene>
    <name evidence="3" type="ORF">OPKNFCMD_3423</name>
</gene>
<evidence type="ECO:0000256" key="1">
    <source>
        <dbReference type="SAM" id="Phobius"/>
    </source>
</evidence>
<feature type="transmembrane region" description="Helical" evidence="1">
    <location>
        <begin position="69"/>
        <end position="87"/>
    </location>
</feature>
<organism evidence="3 4">
    <name type="scientific">Methylobacterium crusticola</name>
    <dbReference type="NCBI Taxonomy" id="1697972"/>
    <lineage>
        <taxon>Bacteria</taxon>
        <taxon>Pseudomonadati</taxon>
        <taxon>Pseudomonadota</taxon>
        <taxon>Alphaproteobacteria</taxon>
        <taxon>Hyphomicrobiales</taxon>
        <taxon>Methylobacteriaceae</taxon>
        <taxon>Methylobacterium</taxon>
    </lineage>
</organism>